<dbReference type="Pfam" id="PF13649">
    <property type="entry name" value="Methyltransf_25"/>
    <property type="match status" value="1"/>
</dbReference>
<evidence type="ECO:0000259" key="1">
    <source>
        <dbReference type="Pfam" id="PF13649"/>
    </source>
</evidence>
<feature type="domain" description="Methyltransferase" evidence="1">
    <location>
        <begin position="48"/>
        <end position="133"/>
    </location>
</feature>
<evidence type="ECO:0000313" key="3">
    <source>
        <dbReference type="Proteomes" id="UP000177690"/>
    </source>
</evidence>
<comment type="caution">
    <text evidence="2">The sequence shown here is derived from an EMBL/GenBank/DDBJ whole genome shotgun (WGS) entry which is preliminary data.</text>
</comment>
<accession>A0A1G1ZTI8</accession>
<protein>
    <recommendedName>
        <fullName evidence="1">Methyltransferase domain-containing protein</fullName>
    </recommendedName>
</protein>
<dbReference type="Proteomes" id="UP000177690">
    <property type="component" value="Unassembled WGS sequence"/>
</dbReference>
<gene>
    <name evidence="2" type="ORF">A3I24_02725</name>
</gene>
<reference evidence="2 3" key="1">
    <citation type="journal article" date="2016" name="Nat. Commun.">
        <title>Thousands of microbial genomes shed light on interconnected biogeochemical processes in an aquifer system.</title>
        <authorList>
            <person name="Anantharaman K."/>
            <person name="Brown C.T."/>
            <person name="Hug L.A."/>
            <person name="Sharon I."/>
            <person name="Castelle C.J."/>
            <person name="Probst A.J."/>
            <person name="Thomas B.C."/>
            <person name="Singh A."/>
            <person name="Wilkins M.J."/>
            <person name="Karaoz U."/>
            <person name="Brodie E.L."/>
            <person name="Williams K.H."/>
            <person name="Hubbard S.S."/>
            <person name="Banfield J.F."/>
        </authorList>
    </citation>
    <scope>NUCLEOTIDE SEQUENCE [LARGE SCALE GENOMIC DNA]</scope>
</reference>
<proteinExistence type="predicted"/>
<dbReference type="InterPro" id="IPR041698">
    <property type="entry name" value="Methyltransf_25"/>
</dbReference>
<dbReference type="EMBL" id="MHJL01000030">
    <property type="protein sequence ID" value="OGY67070.1"/>
    <property type="molecule type" value="Genomic_DNA"/>
</dbReference>
<organism evidence="2 3">
    <name type="scientific">Candidatus Harrisonbacteria bacterium RIFCSPLOWO2_02_FULL_41_13b</name>
    <dbReference type="NCBI Taxonomy" id="1798409"/>
    <lineage>
        <taxon>Bacteria</taxon>
        <taxon>Candidatus Harrisoniibacteriota</taxon>
    </lineage>
</organism>
<name>A0A1G1ZTI8_9BACT</name>
<dbReference type="STRING" id="1798409.A3I24_02725"/>
<dbReference type="InterPro" id="IPR029063">
    <property type="entry name" value="SAM-dependent_MTases_sf"/>
</dbReference>
<evidence type="ECO:0000313" key="2">
    <source>
        <dbReference type="EMBL" id="OGY67070.1"/>
    </source>
</evidence>
<dbReference type="Gene3D" id="3.40.50.150">
    <property type="entry name" value="Vaccinia Virus protein VP39"/>
    <property type="match status" value="1"/>
</dbReference>
<dbReference type="SUPFAM" id="SSF53335">
    <property type="entry name" value="S-adenosyl-L-methionine-dependent methyltransferases"/>
    <property type="match status" value="1"/>
</dbReference>
<dbReference type="AlphaFoldDB" id="A0A1G1ZTI8"/>
<dbReference type="CDD" id="cd02440">
    <property type="entry name" value="AdoMet_MTases"/>
    <property type="match status" value="1"/>
</dbReference>
<sequence>MIKKIVNFILKPPFIWRLFRKTLDFFFGLYKKRFAVLKEFGITEQTSVIDIACGTGEYSAITNSQYLGVDMDKQYIDRAQKLYGIKNKKFLCDDANTATIQDASYEAAILIDATHHLTDDENRALFKTLNRVAAKTIAICDPITQEKRNLIGRFLISIDRGNYIRPKKKLLNLIQETLVIEKVKDMKMLSVTSVCILARPKRNL</sequence>